<accession>A0AAW1IY86</accession>
<reference evidence="1 2" key="1">
    <citation type="journal article" date="2024" name="BMC Genomics">
        <title>De novo assembly and annotation of Popillia japonica's genome with initial clues to its potential as an invasive pest.</title>
        <authorList>
            <person name="Cucini C."/>
            <person name="Boschi S."/>
            <person name="Funari R."/>
            <person name="Cardaioli E."/>
            <person name="Iannotti N."/>
            <person name="Marturano G."/>
            <person name="Paoli F."/>
            <person name="Bruttini M."/>
            <person name="Carapelli A."/>
            <person name="Frati F."/>
            <person name="Nardi F."/>
        </authorList>
    </citation>
    <scope>NUCLEOTIDE SEQUENCE [LARGE SCALE GENOMIC DNA]</scope>
    <source>
        <strain evidence="1">DMR45628</strain>
    </source>
</reference>
<comment type="caution">
    <text evidence="1">The sequence shown here is derived from an EMBL/GenBank/DDBJ whole genome shotgun (WGS) entry which is preliminary data.</text>
</comment>
<protein>
    <submittedName>
        <fullName evidence="1">Uncharacterized protein</fullName>
    </submittedName>
</protein>
<gene>
    <name evidence="1" type="ORF">QE152_g33108</name>
</gene>
<evidence type="ECO:0000313" key="1">
    <source>
        <dbReference type="EMBL" id="KAK9695101.1"/>
    </source>
</evidence>
<name>A0AAW1IY86_POPJA</name>
<keyword evidence="2" id="KW-1185">Reference proteome</keyword>
<evidence type="ECO:0000313" key="2">
    <source>
        <dbReference type="Proteomes" id="UP001458880"/>
    </source>
</evidence>
<dbReference type="Proteomes" id="UP001458880">
    <property type="component" value="Unassembled WGS sequence"/>
</dbReference>
<dbReference type="AlphaFoldDB" id="A0AAW1IY86"/>
<dbReference type="EMBL" id="JASPKY010000492">
    <property type="protein sequence ID" value="KAK9695101.1"/>
    <property type="molecule type" value="Genomic_DNA"/>
</dbReference>
<proteinExistence type="predicted"/>
<organism evidence="1 2">
    <name type="scientific">Popillia japonica</name>
    <name type="common">Japanese beetle</name>
    <dbReference type="NCBI Taxonomy" id="7064"/>
    <lineage>
        <taxon>Eukaryota</taxon>
        <taxon>Metazoa</taxon>
        <taxon>Ecdysozoa</taxon>
        <taxon>Arthropoda</taxon>
        <taxon>Hexapoda</taxon>
        <taxon>Insecta</taxon>
        <taxon>Pterygota</taxon>
        <taxon>Neoptera</taxon>
        <taxon>Endopterygota</taxon>
        <taxon>Coleoptera</taxon>
        <taxon>Polyphaga</taxon>
        <taxon>Scarabaeiformia</taxon>
        <taxon>Scarabaeidae</taxon>
        <taxon>Rutelinae</taxon>
        <taxon>Popillia</taxon>
    </lineage>
</organism>
<sequence length="74" mass="8753">MKKKCIHWRTPQDILANDDGNQNKSRDTYLALNKFYFRDCIPLKIINFNGDARRSSKRGFLVYTHAYRNINSAE</sequence>